<gene>
    <name evidence="2" type="ORF">SAMN02983003_3115</name>
</gene>
<dbReference type="RefSeq" id="WP_072345160.1">
    <property type="nucleotide sequence ID" value="NZ_FPKU01000003.1"/>
</dbReference>
<dbReference type="CDD" id="cd06532">
    <property type="entry name" value="Glyco_transf_25"/>
    <property type="match status" value="1"/>
</dbReference>
<sequence length="270" mass="30595">MGFPKIFVLSLSRSADRRAAISDQFSSCKFEFFDAVDGYALTDTDINKYFDTIHISRFESYMTPGAFGCALSHAFIYKRIVNSGLPGAFIFEDDVIVDQDTLDRLPQIEQYCLDSDIDVLMLFFLNLKVTNLTGPRGSSYPSSIIYSPSSIDDIPLSTVAYYISRSASDKLTSGLFPIKRGADAWKDFFKLKLIDNIYVAYPCIVGHSDRKGEIDYAATSRLGHAISRFARFCDRHNIPILNPIFRSRRRRRMEHMSQVNIVAPSVTREV</sequence>
<evidence type="ECO:0000313" key="2">
    <source>
        <dbReference type="EMBL" id="SFZ85943.1"/>
    </source>
</evidence>
<evidence type="ECO:0000259" key="1">
    <source>
        <dbReference type="Pfam" id="PF01755"/>
    </source>
</evidence>
<evidence type="ECO:0000313" key="3">
    <source>
        <dbReference type="Proteomes" id="UP000183447"/>
    </source>
</evidence>
<reference evidence="2 3" key="1">
    <citation type="submission" date="2016-11" db="EMBL/GenBank/DDBJ databases">
        <authorList>
            <person name="Jaros S."/>
            <person name="Januszkiewicz K."/>
            <person name="Wedrychowicz H."/>
        </authorList>
    </citation>
    <scope>NUCLEOTIDE SEQUENCE [LARGE SCALE GENOMIC DNA]</scope>
    <source>
        <strain evidence="2 3">ATCC 23634</strain>
    </source>
</reference>
<dbReference type="AlphaFoldDB" id="A0A1K2I0Z5"/>
<dbReference type="EMBL" id="FPKU01000003">
    <property type="protein sequence ID" value="SFZ85943.1"/>
    <property type="molecule type" value="Genomic_DNA"/>
</dbReference>
<dbReference type="InterPro" id="IPR002654">
    <property type="entry name" value="Glyco_trans_25"/>
</dbReference>
<accession>A0A1K2I0Z5</accession>
<name>A0A1K2I0Z5_9HYPH</name>
<organism evidence="2 3">
    <name type="scientific">Devosia enhydra</name>
    <dbReference type="NCBI Taxonomy" id="665118"/>
    <lineage>
        <taxon>Bacteria</taxon>
        <taxon>Pseudomonadati</taxon>
        <taxon>Pseudomonadota</taxon>
        <taxon>Alphaproteobacteria</taxon>
        <taxon>Hyphomicrobiales</taxon>
        <taxon>Devosiaceae</taxon>
        <taxon>Devosia</taxon>
    </lineage>
</organism>
<dbReference type="Proteomes" id="UP000183447">
    <property type="component" value="Unassembled WGS sequence"/>
</dbReference>
<protein>
    <submittedName>
        <fullName evidence="2">Glycosyltransferase family 25 (LPS biosynthesis protein)</fullName>
    </submittedName>
</protein>
<keyword evidence="2" id="KW-0808">Transferase</keyword>
<dbReference type="Pfam" id="PF01755">
    <property type="entry name" value="Glyco_transf_25"/>
    <property type="match status" value="1"/>
</dbReference>
<feature type="domain" description="Glycosyl transferase family 25" evidence="1">
    <location>
        <begin position="4"/>
        <end position="109"/>
    </location>
</feature>
<dbReference type="STRING" id="665118.SAMN02983003_3115"/>
<dbReference type="GO" id="GO:0016740">
    <property type="term" value="F:transferase activity"/>
    <property type="evidence" value="ECO:0007669"/>
    <property type="project" value="UniProtKB-KW"/>
</dbReference>
<proteinExistence type="predicted"/>
<keyword evidence="3" id="KW-1185">Reference proteome</keyword>